<dbReference type="EMBL" id="CP136898">
    <property type="protein sequence ID" value="WOL20063.1"/>
    <property type="molecule type" value="Genomic_DNA"/>
</dbReference>
<keyword evidence="2" id="KW-1185">Reference proteome</keyword>
<dbReference type="GO" id="GO:0016301">
    <property type="term" value="F:kinase activity"/>
    <property type="evidence" value="ECO:0007669"/>
    <property type="project" value="UniProtKB-KW"/>
</dbReference>
<keyword evidence="1" id="KW-0808">Transferase</keyword>
<keyword evidence="1" id="KW-0675">Receptor</keyword>
<evidence type="ECO:0000313" key="1">
    <source>
        <dbReference type="EMBL" id="WOL20063.1"/>
    </source>
</evidence>
<dbReference type="Proteomes" id="UP001327560">
    <property type="component" value="Chromosome 9"/>
</dbReference>
<organism evidence="1 2">
    <name type="scientific">Canna indica</name>
    <name type="common">Indian-shot</name>
    <dbReference type="NCBI Taxonomy" id="4628"/>
    <lineage>
        <taxon>Eukaryota</taxon>
        <taxon>Viridiplantae</taxon>
        <taxon>Streptophyta</taxon>
        <taxon>Embryophyta</taxon>
        <taxon>Tracheophyta</taxon>
        <taxon>Spermatophyta</taxon>
        <taxon>Magnoliopsida</taxon>
        <taxon>Liliopsida</taxon>
        <taxon>Zingiberales</taxon>
        <taxon>Cannaceae</taxon>
        <taxon>Canna</taxon>
    </lineage>
</organism>
<accession>A0AAQ3L7A4</accession>
<evidence type="ECO:0000313" key="2">
    <source>
        <dbReference type="Proteomes" id="UP001327560"/>
    </source>
</evidence>
<sequence>MHCPIAPINVATSASPSPSAYIKPGCFRESFDLTCDDTHSPPRLVIDGLDAIQIIFNISLQPAELTIRRNASRVCYNATGYVGGRNTYIAAGPMRPFRFSTRNRFTVIGCATFAYFESGASYYVSGCVSLCRNLSDFVSCTGVGCCQSSISPGMWFYQTGFDDKFNKSTIADSSPCSYAFLVDESKFKFKVSDLKRTDDFMMPVALNWTIRN</sequence>
<gene>
    <name evidence="1" type="ORF">Cni_G28865</name>
</gene>
<protein>
    <submittedName>
        <fullName evidence="1">Wall-associated receptor kinase 1-like</fullName>
    </submittedName>
</protein>
<name>A0AAQ3L7A4_9LILI</name>
<keyword evidence="1" id="KW-0418">Kinase</keyword>
<dbReference type="AlphaFoldDB" id="A0AAQ3L7A4"/>
<dbReference type="PANTHER" id="PTHR33491">
    <property type="entry name" value="OSJNBA0016N04.9 PROTEIN"/>
    <property type="match status" value="1"/>
</dbReference>
<proteinExistence type="predicted"/>
<reference evidence="1 2" key="1">
    <citation type="submission" date="2023-10" db="EMBL/GenBank/DDBJ databases">
        <title>Chromosome-scale genome assembly provides insights into flower coloration mechanisms of Canna indica.</title>
        <authorList>
            <person name="Li C."/>
        </authorList>
    </citation>
    <scope>NUCLEOTIDE SEQUENCE [LARGE SCALE GENOMIC DNA]</scope>
    <source>
        <tissue evidence="1">Flower</tissue>
    </source>
</reference>